<keyword evidence="1" id="KW-0812">Transmembrane</keyword>
<keyword evidence="3" id="KW-1185">Reference proteome</keyword>
<evidence type="ECO:0000313" key="3">
    <source>
        <dbReference type="Proteomes" id="UP000461409"/>
    </source>
</evidence>
<dbReference type="Proteomes" id="UP000461409">
    <property type="component" value="Unassembled WGS sequence"/>
</dbReference>
<accession>A0A844XEM3</accession>
<sequence>MHAISPTLLAGDSAITGSPVTRQVTRFAWHWAGALCLSMAAVLALSAHGDITTPAIILATGIALLSMGIADDNLTCGRLFGWPLITLTGALTLLAHYTT</sequence>
<gene>
    <name evidence="2" type="ORF">GRF63_09395</name>
</gene>
<reference evidence="2 3" key="2">
    <citation type="submission" date="2020-02" db="EMBL/GenBank/DDBJ databases">
        <title>Erythrobacter dongmakensis sp. nov., isolated from a tidal mudflat.</title>
        <authorList>
            <person name="Kim I.S."/>
        </authorList>
    </citation>
    <scope>NUCLEOTIDE SEQUENCE [LARGE SCALE GENOMIC DNA]</scope>
    <source>
        <strain evidence="2 3">GH3-10</strain>
    </source>
</reference>
<evidence type="ECO:0000313" key="2">
    <source>
        <dbReference type="EMBL" id="MWV28122.1"/>
    </source>
</evidence>
<feature type="transmembrane region" description="Helical" evidence="1">
    <location>
        <begin position="51"/>
        <end position="70"/>
    </location>
</feature>
<dbReference type="AlphaFoldDB" id="A0A844XEM3"/>
<protein>
    <submittedName>
        <fullName evidence="2">Uncharacterized protein</fullName>
    </submittedName>
</protein>
<reference evidence="2 3" key="1">
    <citation type="submission" date="2019-12" db="EMBL/GenBank/DDBJ databases">
        <authorList>
            <person name="Lee S.D."/>
        </authorList>
    </citation>
    <scope>NUCLEOTIDE SEQUENCE [LARGE SCALE GENOMIC DNA]</scope>
    <source>
        <strain evidence="2 3">GH3-10</strain>
    </source>
</reference>
<feature type="transmembrane region" description="Helical" evidence="1">
    <location>
        <begin position="79"/>
        <end position="97"/>
    </location>
</feature>
<keyword evidence="1" id="KW-0472">Membrane</keyword>
<organism evidence="2 3">
    <name type="scientific">Aurantiacibacter rhizosphaerae</name>
    <dbReference type="NCBI Taxonomy" id="2691582"/>
    <lineage>
        <taxon>Bacteria</taxon>
        <taxon>Pseudomonadati</taxon>
        <taxon>Pseudomonadota</taxon>
        <taxon>Alphaproteobacteria</taxon>
        <taxon>Sphingomonadales</taxon>
        <taxon>Erythrobacteraceae</taxon>
        <taxon>Aurantiacibacter</taxon>
    </lineage>
</organism>
<name>A0A844XEM3_9SPHN</name>
<keyword evidence="1" id="KW-1133">Transmembrane helix</keyword>
<evidence type="ECO:0000256" key="1">
    <source>
        <dbReference type="SAM" id="Phobius"/>
    </source>
</evidence>
<feature type="transmembrane region" description="Helical" evidence="1">
    <location>
        <begin position="27"/>
        <end position="45"/>
    </location>
</feature>
<dbReference type="EMBL" id="WUBR01000002">
    <property type="protein sequence ID" value="MWV28122.1"/>
    <property type="molecule type" value="Genomic_DNA"/>
</dbReference>
<proteinExistence type="predicted"/>
<dbReference type="RefSeq" id="WP_160485754.1">
    <property type="nucleotide sequence ID" value="NZ_WUBR01000002.1"/>
</dbReference>
<comment type="caution">
    <text evidence="2">The sequence shown here is derived from an EMBL/GenBank/DDBJ whole genome shotgun (WGS) entry which is preliminary data.</text>
</comment>